<dbReference type="Pfam" id="PF00534">
    <property type="entry name" value="Glycos_transf_1"/>
    <property type="match status" value="1"/>
</dbReference>
<dbReference type="Gene3D" id="3.40.50.2000">
    <property type="entry name" value="Glycogen Phosphorylase B"/>
    <property type="match status" value="2"/>
</dbReference>
<evidence type="ECO:0000313" key="4">
    <source>
        <dbReference type="Proteomes" id="UP000007486"/>
    </source>
</evidence>
<dbReference type="eggNOG" id="COG0438">
    <property type="taxonomic scope" value="Bacteria"/>
</dbReference>
<evidence type="ECO:0000259" key="2">
    <source>
        <dbReference type="Pfam" id="PF13439"/>
    </source>
</evidence>
<feature type="domain" description="Glycosyl transferase family 1" evidence="1">
    <location>
        <begin position="194"/>
        <end position="338"/>
    </location>
</feature>
<evidence type="ECO:0000313" key="3">
    <source>
        <dbReference type="EMBL" id="ADY37986.1"/>
    </source>
</evidence>
<dbReference type="AlphaFoldDB" id="F0R6T1"/>
<dbReference type="InterPro" id="IPR001296">
    <property type="entry name" value="Glyco_trans_1"/>
</dbReference>
<dbReference type="Proteomes" id="UP000007486">
    <property type="component" value="Chromosome"/>
</dbReference>
<dbReference type="GO" id="GO:0016757">
    <property type="term" value="F:glycosyltransferase activity"/>
    <property type="evidence" value="ECO:0007669"/>
    <property type="project" value="InterPro"/>
</dbReference>
<dbReference type="CDD" id="cd03811">
    <property type="entry name" value="GT4_GT28_WabH-like"/>
    <property type="match status" value="1"/>
</dbReference>
<keyword evidence="3" id="KW-0808">Transferase</keyword>
<dbReference type="KEGG" id="bsa:Bacsa_3461"/>
<dbReference type="RefSeq" id="WP_013619342.1">
    <property type="nucleotide sequence ID" value="NC_015164.1"/>
</dbReference>
<dbReference type="OrthoDB" id="9811239at2"/>
<organism evidence="3 4">
    <name type="scientific">Phocaeicola salanitronis (strain DSM 18170 / JCM 13657 / CCUG 60908 / BL78)</name>
    <name type="common">Bacteroides salanitronis</name>
    <dbReference type="NCBI Taxonomy" id="667015"/>
    <lineage>
        <taxon>Bacteria</taxon>
        <taxon>Pseudomonadati</taxon>
        <taxon>Bacteroidota</taxon>
        <taxon>Bacteroidia</taxon>
        <taxon>Bacteroidales</taxon>
        <taxon>Bacteroidaceae</taxon>
        <taxon>Phocaeicola</taxon>
    </lineage>
</organism>
<dbReference type="STRING" id="667015.Bacsa_3461"/>
<protein>
    <submittedName>
        <fullName evidence="3">Glycosyl transferase group 1</fullName>
    </submittedName>
</protein>
<dbReference type="SUPFAM" id="SSF53756">
    <property type="entry name" value="UDP-Glycosyltransferase/glycogen phosphorylase"/>
    <property type="match status" value="1"/>
</dbReference>
<accession>F0R6T1</accession>
<dbReference type="HOGENOM" id="CLU_009583_0_2_10"/>
<dbReference type="PANTHER" id="PTHR12526:SF627">
    <property type="entry name" value="D-RHAMNOSYLTRANSFERASE WBPZ"/>
    <property type="match status" value="1"/>
</dbReference>
<sequence length="380" mass="43334">MKKILYIVHSSKMGGATISFLNMVCGMKMAGYEPVIVYPDYNETFISILKQNDLEHIRMDLTPLILNTSSLKNKILYFYHFATLTIRLKKTTKSFERLVRKVKPDLIHTNTGIIHEGFFAAKKLGIPHVWHLREYQDLDFGWTIYPSKKKFINALSASNVIAISHGIFNHFKLSTAKDRVIYNGILSKTEITYNPKKQKYFLCASRVVASKGHEDVVKAFASFSKYHPDYRLVILGDGHKKFIDHLHKLAEKLGCKELIKFEGYKTVPETVKCMQNAKALIVASKFEGFGRMTAEAAFAGCFVLGRDTGGTKEIIEHTNGILFHDTNGLIRAMNDVCSLNEDTYSQRVIQGQCFAVDNYSIEKNIQKIIQYYSFLLDRIV</sequence>
<evidence type="ECO:0000259" key="1">
    <source>
        <dbReference type="Pfam" id="PF00534"/>
    </source>
</evidence>
<dbReference type="PANTHER" id="PTHR12526">
    <property type="entry name" value="GLYCOSYLTRANSFERASE"/>
    <property type="match status" value="1"/>
</dbReference>
<proteinExistence type="predicted"/>
<gene>
    <name evidence="3" type="ordered locus">Bacsa_3461</name>
</gene>
<dbReference type="InterPro" id="IPR028098">
    <property type="entry name" value="Glyco_trans_4-like_N"/>
</dbReference>
<dbReference type="EMBL" id="CP002530">
    <property type="protein sequence ID" value="ADY37986.1"/>
    <property type="molecule type" value="Genomic_DNA"/>
</dbReference>
<reference evidence="3 4" key="1">
    <citation type="journal article" date="2011" name="Stand. Genomic Sci.">
        <title>Complete genome sequence of Bacteroides salanitronis type strain (BL78).</title>
        <authorList>
            <person name="Gronow S."/>
            <person name="Held B."/>
            <person name="Lucas S."/>
            <person name="Lapidus A."/>
            <person name="Del Rio T.G."/>
            <person name="Nolan M."/>
            <person name="Tice H."/>
            <person name="Deshpande S."/>
            <person name="Cheng J.F."/>
            <person name="Pitluck S."/>
            <person name="Liolios K."/>
            <person name="Pagani I."/>
            <person name="Ivanova N."/>
            <person name="Mavromatis K."/>
            <person name="Pati A."/>
            <person name="Tapia R."/>
            <person name="Han C."/>
            <person name="Goodwin L."/>
            <person name="Chen A."/>
            <person name="Palaniappan K."/>
            <person name="Land M."/>
            <person name="Hauser L."/>
            <person name="Chang Y.J."/>
            <person name="Jeffries C.D."/>
            <person name="Brambilla E.M."/>
            <person name="Rohde M."/>
            <person name="Goker M."/>
            <person name="Detter J.C."/>
            <person name="Woyke T."/>
            <person name="Bristow J."/>
            <person name="Markowitz V."/>
            <person name="Hugenholtz P."/>
            <person name="Kyrpides N.C."/>
            <person name="Klenk H.P."/>
            <person name="Eisen J.A."/>
        </authorList>
    </citation>
    <scope>NUCLEOTIDE SEQUENCE [LARGE SCALE GENOMIC DNA]</scope>
    <source>
        <strain evidence="3 4">DSM 18170</strain>
    </source>
</reference>
<feature type="domain" description="Glycosyltransferase subfamily 4-like N-terminal" evidence="2">
    <location>
        <begin position="13"/>
        <end position="185"/>
    </location>
</feature>
<keyword evidence="4" id="KW-1185">Reference proteome</keyword>
<name>F0R6T1_PHOSB</name>
<dbReference type="Pfam" id="PF13439">
    <property type="entry name" value="Glyco_transf_4"/>
    <property type="match status" value="1"/>
</dbReference>